<comment type="caution">
    <text evidence="2">The sequence shown here is derived from an EMBL/GenBank/DDBJ whole genome shotgun (WGS) entry which is preliminary data.</text>
</comment>
<proteinExistence type="predicted"/>
<dbReference type="Pfam" id="PF09376">
    <property type="entry name" value="NurA"/>
    <property type="match status" value="1"/>
</dbReference>
<organism evidence="2">
    <name type="scientific">Caldiarchaeum subterraneum</name>
    <dbReference type="NCBI Taxonomy" id="311458"/>
    <lineage>
        <taxon>Archaea</taxon>
        <taxon>Nitrososphaerota</taxon>
        <taxon>Candidatus Caldarchaeales</taxon>
        <taxon>Candidatus Caldarchaeaceae</taxon>
        <taxon>Candidatus Caldarchaeum</taxon>
    </lineage>
</organism>
<feature type="domain" description="NurA" evidence="1">
    <location>
        <begin position="69"/>
        <end position="286"/>
    </location>
</feature>
<dbReference type="EMBL" id="DRXH01000028">
    <property type="protein sequence ID" value="HHM43807.1"/>
    <property type="molecule type" value="Genomic_DNA"/>
</dbReference>
<evidence type="ECO:0000313" key="2">
    <source>
        <dbReference type="EMBL" id="HHM43807.1"/>
    </source>
</evidence>
<accession>A0A7J3VRS0</accession>
<evidence type="ECO:0000259" key="1">
    <source>
        <dbReference type="SMART" id="SM00933"/>
    </source>
</evidence>
<gene>
    <name evidence="2" type="ORF">ENM31_00725</name>
</gene>
<dbReference type="SMART" id="SM00933">
    <property type="entry name" value="NurA"/>
    <property type="match status" value="1"/>
</dbReference>
<sequence length="313" mass="34506">MFVSRAVVRVRKSNKCLDNFFSKLLESLFSKAVSLGVRSRQVLDGDDAKRYLKEAEAAWNVYEPRAVESSVAAVDSGWNTLLYHGFFLYGLKAVAVDRGGNDVVPSVAEVELVARTEGLLPQLYVEAVAESHEHRLAAESSANLDSTLVDGSLLARTVKASRLKGLKMFNEYLANLRPLLDRRIFFVSKYSQDNSMFKGLLGDVYYINKSTSETGYTQPAARELETVGSYVWVFYVRLAKNTPALHFESTQPVSASDIEGLMDALSTTSVKGYPAELLMAHQGAGFSYELMVMLAEVAGLAGFEQAREVLSPE</sequence>
<reference evidence="2" key="1">
    <citation type="journal article" date="2020" name="mSystems">
        <title>Genome- and Community-Level Interaction Insights into Carbon Utilization and Element Cycling Functions of Hydrothermarchaeota in Hydrothermal Sediment.</title>
        <authorList>
            <person name="Zhou Z."/>
            <person name="Liu Y."/>
            <person name="Xu W."/>
            <person name="Pan J."/>
            <person name="Luo Z.H."/>
            <person name="Li M."/>
        </authorList>
    </citation>
    <scope>NUCLEOTIDE SEQUENCE [LARGE SCALE GENOMIC DNA]</scope>
    <source>
        <strain evidence="2">SpSt-1074</strain>
    </source>
</reference>
<dbReference type="AlphaFoldDB" id="A0A7J3VRS0"/>
<name>A0A7J3VRS0_CALS0</name>
<protein>
    <submittedName>
        <fullName evidence="2">DNA double-strand break repair nuclease NurA</fullName>
    </submittedName>
</protein>
<dbReference type="InterPro" id="IPR018977">
    <property type="entry name" value="NurA_domain"/>
</dbReference>